<dbReference type="SUPFAM" id="SSF51905">
    <property type="entry name" value="FAD/NAD(P)-binding domain"/>
    <property type="match status" value="1"/>
</dbReference>
<dbReference type="EMBL" id="JBIYDN010000018">
    <property type="protein sequence ID" value="MFK4445141.1"/>
    <property type="molecule type" value="Genomic_DNA"/>
</dbReference>
<reference evidence="1 2" key="1">
    <citation type="submission" date="2024-10" db="EMBL/GenBank/DDBJ databases">
        <authorList>
            <person name="Deangelis K."/>
            <person name="Huntemann M."/>
            <person name="Clum A."/>
            <person name="Wang J."/>
            <person name="Palaniappan K."/>
            <person name="Ritter S."/>
            <person name="Chen I.-M."/>
            <person name="Stamatis D."/>
            <person name="Reddy T."/>
            <person name="O'Malley R."/>
            <person name="Daum C."/>
            <person name="Ng V."/>
            <person name="Ivanova N."/>
            <person name="Kyrpides N."/>
            <person name="Woyke T."/>
        </authorList>
    </citation>
    <scope>NUCLEOTIDE SEQUENCE [LARGE SCALE GENOMIC DNA]</scope>
    <source>
        <strain evidence="1 2">GAS97</strain>
    </source>
</reference>
<dbReference type="InterPro" id="IPR036188">
    <property type="entry name" value="FAD/NAD-bd_sf"/>
</dbReference>
<accession>A0ABW8MQV4</accession>
<proteinExistence type="predicted"/>
<dbReference type="Gene3D" id="3.50.50.60">
    <property type="entry name" value="FAD/NAD(P)-binding domain"/>
    <property type="match status" value="1"/>
</dbReference>
<reference evidence="1 2" key="2">
    <citation type="submission" date="2024-11" db="EMBL/GenBank/DDBJ databases">
        <title>Using genomics to understand microbial adaptation to soil warming.</title>
        <authorList>
            <person name="Deangelis K.M. PhD."/>
        </authorList>
    </citation>
    <scope>NUCLEOTIDE SEQUENCE [LARGE SCALE GENOMIC DNA]</scope>
    <source>
        <strain evidence="1 2">GAS97</strain>
    </source>
</reference>
<sequence length="473" mass="52203">MAIEEYETDYLVVGAGAAGMAFTDALLTHSDATVTIVDRRHAPGGHWIDAYPYVRLHQPSAFYGVSSVPLGQDALDVAGTNGGYYELAGADEIRAYFAQVMHRHFLPSGRVHYFPCSDYLGGNRFVSRLAQESWKVRVRRKVVDTTYIEGTVPATSAPSFEVADGVRCVPAGAITRITERPERFVVIGAGKTALDTCVWLLEQAVPASSIRWIKPREAWWVNRRFQQPQALLPDSYRGMAIQLEAMARATSIQDLFARLESEAFFLRIDPGLAPTMFRGAVISEAELELLRRIEDVVRLGHVRSIGRGEIVLDEGPVSTSEGTVHVHCASRGLPRPPLRPIFETGRVTVQPFLWGFVCYQFAMLGVIEATVESDEEKNHLCPPIAYWDANTDYLSAFLATLANERARAAYPALANWAKETRLNPFSGLAHYRDAPNVVEARERIKRFGAAAVGNLAQLLRTSAAQAGGIRDAN</sequence>
<protein>
    <submittedName>
        <fullName evidence="1">Uncharacterized protein</fullName>
    </submittedName>
</protein>
<evidence type="ECO:0000313" key="2">
    <source>
        <dbReference type="Proteomes" id="UP001620514"/>
    </source>
</evidence>
<evidence type="ECO:0000313" key="1">
    <source>
        <dbReference type="EMBL" id="MFK4445141.1"/>
    </source>
</evidence>
<keyword evidence="2" id="KW-1185">Reference proteome</keyword>
<dbReference type="Proteomes" id="UP001620514">
    <property type="component" value="Unassembled WGS sequence"/>
</dbReference>
<gene>
    <name evidence="1" type="ORF">ABH943_005163</name>
</gene>
<name>A0ABW8MQV4_9BURK</name>
<comment type="caution">
    <text evidence="1">The sequence shown here is derived from an EMBL/GenBank/DDBJ whole genome shotgun (WGS) entry which is preliminary data.</text>
</comment>
<dbReference type="RefSeq" id="WP_404610185.1">
    <property type="nucleotide sequence ID" value="NZ_JBIYDN010000018.1"/>
</dbReference>
<organism evidence="1 2">
    <name type="scientific">Caballeronia udeis</name>
    <dbReference type="NCBI Taxonomy" id="1232866"/>
    <lineage>
        <taxon>Bacteria</taxon>
        <taxon>Pseudomonadati</taxon>
        <taxon>Pseudomonadota</taxon>
        <taxon>Betaproteobacteria</taxon>
        <taxon>Burkholderiales</taxon>
        <taxon>Burkholderiaceae</taxon>
        <taxon>Caballeronia</taxon>
    </lineage>
</organism>
<dbReference type="Pfam" id="PF13450">
    <property type="entry name" value="NAD_binding_8"/>
    <property type="match status" value="1"/>
</dbReference>